<comment type="caution">
    <text evidence="1">The sequence shown here is derived from an EMBL/GenBank/DDBJ whole genome shotgun (WGS) entry which is preliminary data.</text>
</comment>
<reference evidence="1" key="1">
    <citation type="journal article" date="2014" name="Int. J. Syst. Evol. Microbiol.">
        <title>Complete genome sequence of Corynebacterium casei LMG S-19264T (=DSM 44701T), isolated from a smear-ripened cheese.</title>
        <authorList>
            <consortium name="US DOE Joint Genome Institute (JGI-PGF)"/>
            <person name="Walter F."/>
            <person name="Albersmeier A."/>
            <person name="Kalinowski J."/>
            <person name="Ruckert C."/>
        </authorList>
    </citation>
    <scope>NUCLEOTIDE SEQUENCE</scope>
    <source>
        <strain evidence="1">JCM 4988</strain>
    </source>
</reference>
<evidence type="ECO:0000313" key="2">
    <source>
        <dbReference type="Proteomes" id="UP000630936"/>
    </source>
</evidence>
<dbReference type="RefSeq" id="WP_190122217.1">
    <property type="nucleotide sequence ID" value="NZ_BMWG01000003.1"/>
</dbReference>
<gene>
    <name evidence="1" type="ORF">GCM10010387_15990</name>
</gene>
<evidence type="ECO:0000313" key="1">
    <source>
        <dbReference type="EMBL" id="GGZ23596.1"/>
    </source>
</evidence>
<organism evidence="1 2">
    <name type="scientific">Streptomyces inusitatus</name>
    <dbReference type="NCBI Taxonomy" id="68221"/>
    <lineage>
        <taxon>Bacteria</taxon>
        <taxon>Bacillati</taxon>
        <taxon>Actinomycetota</taxon>
        <taxon>Actinomycetes</taxon>
        <taxon>Kitasatosporales</taxon>
        <taxon>Streptomycetaceae</taxon>
        <taxon>Streptomyces</taxon>
    </lineage>
</organism>
<proteinExistence type="predicted"/>
<name>A0A918PUF5_9ACTN</name>
<dbReference type="Proteomes" id="UP000630936">
    <property type="component" value="Unassembled WGS sequence"/>
</dbReference>
<protein>
    <submittedName>
        <fullName evidence="1">Uncharacterized protein</fullName>
    </submittedName>
</protein>
<sequence length="101" mass="11150">MTTESDTGDQAHDWYTASLHDVLEDAALDNDDRAFTEEAFPEAFATALARLRALPGVPPERDPVVDALELALSDIRTAVERGMIAEDPFRAGRSAYLRLFN</sequence>
<reference evidence="1" key="2">
    <citation type="submission" date="2020-09" db="EMBL/GenBank/DDBJ databases">
        <authorList>
            <person name="Sun Q."/>
            <person name="Ohkuma M."/>
        </authorList>
    </citation>
    <scope>NUCLEOTIDE SEQUENCE</scope>
    <source>
        <strain evidence="1">JCM 4988</strain>
    </source>
</reference>
<accession>A0A918PUF5</accession>
<dbReference type="EMBL" id="BMWG01000003">
    <property type="protein sequence ID" value="GGZ23596.1"/>
    <property type="molecule type" value="Genomic_DNA"/>
</dbReference>
<dbReference type="AlphaFoldDB" id="A0A918PUF5"/>
<keyword evidence="2" id="KW-1185">Reference proteome</keyword>